<proteinExistence type="predicted"/>
<keyword evidence="2" id="KW-1185">Reference proteome</keyword>
<protein>
    <submittedName>
        <fullName evidence="1">Uncharacterized protein</fullName>
    </submittedName>
</protein>
<accession>A0A4Y2N5D9</accession>
<comment type="caution">
    <text evidence="1">The sequence shown here is derived from an EMBL/GenBank/DDBJ whole genome shotgun (WGS) entry which is preliminary data.</text>
</comment>
<evidence type="ECO:0000313" key="2">
    <source>
        <dbReference type="Proteomes" id="UP000499080"/>
    </source>
</evidence>
<dbReference type="EMBL" id="BGPR01008371">
    <property type="protein sequence ID" value="GBN33387.1"/>
    <property type="molecule type" value="Genomic_DNA"/>
</dbReference>
<gene>
    <name evidence="1" type="ORF">AVEN_131633_1</name>
</gene>
<sequence length="99" mass="11831">MDLAEKICLIITANSLFDKYYFVQIPNGTEENHVQQQKDLFTDIRHFTFNQDVTLSRRHPYWNMETPYMGFGNRNSHHRTCFSSTTTKSSFTPEWRKYA</sequence>
<evidence type="ECO:0000313" key="1">
    <source>
        <dbReference type="EMBL" id="GBN33387.1"/>
    </source>
</evidence>
<reference evidence="1 2" key="1">
    <citation type="journal article" date="2019" name="Sci. Rep.">
        <title>Orb-weaving spider Araneus ventricosus genome elucidates the spidroin gene catalogue.</title>
        <authorList>
            <person name="Kono N."/>
            <person name="Nakamura H."/>
            <person name="Ohtoshi R."/>
            <person name="Moran D.A.P."/>
            <person name="Shinohara A."/>
            <person name="Yoshida Y."/>
            <person name="Fujiwara M."/>
            <person name="Mori M."/>
            <person name="Tomita M."/>
            <person name="Arakawa K."/>
        </authorList>
    </citation>
    <scope>NUCLEOTIDE SEQUENCE [LARGE SCALE GENOMIC DNA]</scope>
</reference>
<name>A0A4Y2N5D9_ARAVE</name>
<organism evidence="1 2">
    <name type="scientific">Araneus ventricosus</name>
    <name type="common">Orbweaver spider</name>
    <name type="synonym">Epeira ventricosa</name>
    <dbReference type="NCBI Taxonomy" id="182803"/>
    <lineage>
        <taxon>Eukaryota</taxon>
        <taxon>Metazoa</taxon>
        <taxon>Ecdysozoa</taxon>
        <taxon>Arthropoda</taxon>
        <taxon>Chelicerata</taxon>
        <taxon>Arachnida</taxon>
        <taxon>Araneae</taxon>
        <taxon>Araneomorphae</taxon>
        <taxon>Entelegynae</taxon>
        <taxon>Araneoidea</taxon>
        <taxon>Araneidae</taxon>
        <taxon>Araneus</taxon>
    </lineage>
</organism>
<dbReference type="Proteomes" id="UP000499080">
    <property type="component" value="Unassembled WGS sequence"/>
</dbReference>
<dbReference type="AlphaFoldDB" id="A0A4Y2N5D9"/>